<accession>A0A9X0AA19</accession>
<evidence type="ECO:0000256" key="1">
    <source>
        <dbReference type="SAM" id="Coils"/>
    </source>
</evidence>
<evidence type="ECO:0000313" key="3">
    <source>
        <dbReference type="Proteomes" id="UP001163046"/>
    </source>
</evidence>
<dbReference type="AlphaFoldDB" id="A0A9X0AA19"/>
<keyword evidence="1" id="KW-0175">Coiled coil</keyword>
<evidence type="ECO:0000313" key="2">
    <source>
        <dbReference type="EMBL" id="KAJ7394299.1"/>
    </source>
</evidence>
<organism evidence="2 3">
    <name type="scientific">Desmophyllum pertusum</name>
    <dbReference type="NCBI Taxonomy" id="174260"/>
    <lineage>
        <taxon>Eukaryota</taxon>
        <taxon>Metazoa</taxon>
        <taxon>Cnidaria</taxon>
        <taxon>Anthozoa</taxon>
        <taxon>Hexacorallia</taxon>
        <taxon>Scleractinia</taxon>
        <taxon>Caryophylliina</taxon>
        <taxon>Caryophylliidae</taxon>
        <taxon>Desmophyllum</taxon>
    </lineage>
</organism>
<dbReference type="Proteomes" id="UP001163046">
    <property type="component" value="Unassembled WGS sequence"/>
</dbReference>
<dbReference type="OrthoDB" id="10072614at2759"/>
<comment type="caution">
    <text evidence="2">The sequence shown here is derived from an EMBL/GenBank/DDBJ whole genome shotgun (WGS) entry which is preliminary data.</text>
</comment>
<protein>
    <submittedName>
        <fullName evidence="2">Uncharacterized protein</fullName>
    </submittedName>
</protein>
<gene>
    <name evidence="2" type="ORF">OS493_000101</name>
</gene>
<feature type="coiled-coil region" evidence="1">
    <location>
        <begin position="17"/>
        <end position="110"/>
    </location>
</feature>
<sequence>MQCNAIFKEVVKQTATVEKLKSGLPKYDKEIQECEDNITDIGTVESELNLLIDQAESLKNEQQQIMTELQQKKKTVKDKQSTVRRIQHDVQEATHDKTALEEKIEEIKTSV</sequence>
<name>A0A9X0AA19_9CNID</name>
<dbReference type="EMBL" id="MU825396">
    <property type="protein sequence ID" value="KAJ7394299.1"/>
    <property type="molecule type" value="Genomic_DNA"/>
</dbReference>
<keyword evidence="3" id="KW-1185">Reference proteome</keyword>
<proteinExistence type="predicted"/>
<reference evidence="2" key="1">
    <citation type="submission" date="2023-01" db="EMBL/GenBank/DDBJ databases">
        <title>Genome assembly of the deep-sea coral Lophelia pertusa.</title>
        <authorList>
            <person name="Herrera S."/>
            <person name="Cordes E."/>
        </authorList>
    </citation>
    <scope>NUCLEOTIDE SEQUENCE</scope>
    <source>
        <strain evidence="2">USNM1676648</strain>
        <tissue evidence="2">Polyp</tissue>
    </source>
</reference>